<dbReference type="EMBL" id="BGPR01093496">
    <property type="protein sequence ID" value="GBM31215.1"/>
    <property type="molecule type" value="Genomic_DNA"/>
</dbReference>
<comment type="caution">
    <text evidence="3">The sequence shown here is derived from an EMBL/GenBank/DDBJ whole genome shotgun (WGS) entry which is preliminary data.</text>
</comment>
<keyword evidence="2" id="KW-1133">Transmembrane helix</keyword>
<reference evidence="3 4" key="1">
    <citation type="journal article" date="2019" name="Sci. Rep.">
        <title>Orb-weaving spider Araneus ventricosus genome elucidates the spidroin gene catalogue.</title>
        <authorList>
            <person name="Kono N."/>
            <person name="Nakamura H."/>
            <person name="Ohtoshi R."/>
            <person name="Moran D.A.P."/>
            <person name="Shinohara A."/>
            <person name="Yoshida Y."/>
            <person name="Fujiwara M."/>
            <person name="Mori M."/>
            <person name="Tomita M."/>
            <person name="Arakawa K."/>
        </authorList>
    </citation>
    <scope>NUCLEOTIDE SEQUENCE [LARGE SCALE GENOMIC DNA]</scope>
</reference>
<gene>
    <name evidence="3" type="ORF">AVEN_258994_1</name>
</gene>
<evidence type="ECO:0000256" key="2">
    <source>
        <dbReference type="SAM" id="Phobius"/>
    </source>
</evidence>
<proteinExistence type="predicted"/>
<name>A0A4Y2ETI2_ARAVE</name>
<evidence type="ECO:0000313" key="3">
    <source>
        <dbReference type="EMBL" id="GBM31215.1"/>
    </source>
</evidence>
<accession>A0A4Y2ETI2</accession>
<organism evidence="3 4">
    <name type="scientific">Araneus ventricosus</name>
    <name type="common">Orbweaver spider</name>
    <name type="synonym">Epeira ventricosa</name>
    <dbReference type="NCBI Taxonomy" id="182803"/>
    <lineage>
        <taxon>Eukaryota</taxon>
        <taxon>Metazoa</taxon>
        <taxon>Ecdysozoa</taxon>
        <taxon>Arthropoda</taxon>
        <taxon>Chelicerata</taxon>
        <taxon>Arachnida</taxon>
        <taxon>Araneae</taxon>
        <taxon>Araneomorphae</taxon>
        <taxon>Entelegynae</taxon>
        <taxon>Araneoidea</taxon>
        <taxon>Araneidae</taxon>
        <taxon>Araneus</taxon>
    </lineage>
</organism>
<keyword evidence="2" id="KW-0812">Transmembrane</keyword>
<evidence type="ECO:0000256" key="1">
    <source>
        <dbReference type="SAM" id="MobiDB-lite"/>
    </source>
</evidence>
<feature type="transmembrane region" description="Helical" evidence="2">
    <location>
        <begin position="31"/>
        <end position="48"/>
    </location>
</feature>
<sequence length="100" mass="11587">MCRINTPHPFQNPEHPVSKFRKSYHFNLKQLLRIGIVLQSIFVMSIVFKAGHSYLFQNGNFGPRKTKNKRQGRKPMENSMAAGKIPAVHSPNLWWDLLRG</sequence>
<evidence type="ECO:0000313" key="4">
    <source>
        <dbReference type="Proteomes" id="UP000499080"/>
    </source>
</evidence>
<keyword evidence="4" id="KW-1185">Reference proteome</keyword>
<feature type="compositionally biased region" description="Basic residues" evidence="1">
    <location>
        <begin position="64"/>
        <end position="73"/>
    </location>
</feature>
<keyword evidence="2" id="KW-0472">Membrane</keyword>
<dbReference type="AlphaFoldDB" id="A0A4Y2ETI2"/>
<dbReference type="Proteomes" id="UP000499080">
    <property type="component" value="Unassembled WGS sequence"/>
</dbReference>
<feature type="region of interest" description="Disordered" evidence="1">
    <location>
        <begin position="59"/>
        <end position="82"/>
    </location>
</feature>
<protein>
    <submittedName>
        <fullName evidence="3">Uncharacterized protein</fullName>
    </submittedName>
</protein>